<reference evidence="2" key="1">
    <citation type="submission" date="2017-03" db="EMBL/GenBank/DDBJ databases">
        <authorList>
            <person name="Safronova V.I."/>
            <person name="Sazanova A.L."/>
            <person name="Chirak E.R."/>
        </authorList>
    </citation>
    <scope>NUCLEOTIDE SEQUENCE [LARGE SCALE GENOMIC DNA]</scope>
    <source>
        <strain evidence="2">Ach-343</strain>
    </source>
</reference>
<evidence type="ECO:0000313" key="1">
    <source>
        <dbReference type="EMBL" id="PZV39423.1"/>
    </source>
</evidence>
<keyword evidence="2" id="KW-1185">Reference proteome</keyword>
<accession>A0A2W7CS45</accession>
<dbReference type="AlphaFoldDB" id="A0A2W7CS45"/>
<protein>
    <submittedName>
        <fullName evidence="1">Uncharacterized protein</fullName>
    </submittedName>
</protein>
<proteinExistence type="predicted"/>
<dbReference type="OrthoDB" id="8083311at2"/>
<name>A0A2W7CS45_9HYPH</name>
<evidence type="ECO:0000313" key="2">
    <source>
        <dbReference type="Proteomes" id="UP000248616"/>
    </source>
</evidence>
<comment type="caution">
    <text evidence="1">The sequence shown here is derived from an EMBL/GenBank/DDBJ whole genome shotgun (WGS) entry which is preliminary data.</text>
</comment>
<sequence length="133" mass="13898">MMARWSPKHVLVILLAVFLTAGFGLSAAQTSVMSAKMMMTTGMTMPAADTSMAKMADTAMNGDCNACLKGAADSGKPMQCPPTCIAPVLAVLPLEFAVTTVVRTSLPSALPMPFLHGRSSLPDPFPPKSIDLV</sequence>
<dbReference type="Proteomes" id="UP000248616">
    <property type="component" value="Unassembled WGS sequence"/>
</dbReference>
<organism evidence="1 2">
    <name type="scientific">Mesorhizobium kowhaii</name>
    <dbReference type="NCBI Taxonomy" id="1300272"/>
    <lineage>
        <taxon>Bacteria</taxon>
        <taxon>Pseudomonadati</taxon>
        <taxon>Pseudomonadota</taxon>
        <taxon>Alphaproteobacteria</taxon>
        <taxon>Hyphomicrobiales</taxon>
        <taxon>Phyllobacteriaceae</taxon>
        <taxon>Mesorhizobium</taxon>
    </lineage>
</organism>
<dbReference type="EMBL" id="MZXV01000013">
    <property type="protein sequence ID" value="PZV39423.1"/>
    <property type="molecule type" value="Genomic_DNA"/>
</dbReference>
<gene>
    <name evidence="1" type="ORF">B5V02_05460</name>
</gene>